<dbReference type="Proteomes" id="UP001205890">
    <property type="component" value="Unassembled WGS sequence"/>
</dbReference>
<organism evidence="2 3">
    <name type="scientific">Alsobacter ponti</name>
    <dbReference type="NCBI Taxonomy" id="2962936"/>
    <lineage>
        <taxon>Bacteria</taxon>
        <taxon>Pseudomonadati</taxon>
        <taxon>Pseudomonadota</taxon>
        <taxon>Alphaproteobacteria</taxon>
        <taxon>Hyphomicrobiales</taxon>
        <taxon>Alsobacteraceae</taxon>
        <taxon>Alsobacter</taxon>
    </lineage>
</organism>
<evidence type="ECO:0000313" key="3">
    <source>
        <dbReference type="Proteomes" id="UP001205890"/>
    </source>
</evidence>
<comment type="caution">
    <text evidence="2">The sequence shown here is derived from an EMBL/GenBank/DDBJ whole genome shotgun (WGS) entry which is preliminary data.</text>
</comment>
<evidence type="ECO:0000313" key="2">
    <source>
        <dbReference type="EMBL" id="MCP8940361.1"/>
    </source>
</evidence>
<protein>
    <submittedName>
        <fullName evidence="2">Lytic transglycosylase domain-containing protein</fullName>
    </submittedName>
</protein>
<dbReference type="InterPro" id="IPR023346">
    <property type="entry name" value="Lysozyme-like_dom_sf"/>
</dbReference>
<feature type="region of interest" description="Disordered" evidence="1">
    <location>
        <begin position="290"/>
        <end position="342"/>
    </location>
</feature>
<dbReference type="SUPFAM" id="SSF53955">
    <property type="entry name" value="Lysozyme-like"/>
    <property type="match status" value="1"/>
</dbReference>
<dbReference type="EMBL" id="JANCLU010000020">
    <property type="protein sequence ID" value="MCP8940361.1"/>
    <property type="molecule type" value="Genomic_DNA"/>
</dbReference>
<reference evidence="2 3" key="1">
    <citation type="submission" date="2022-07" db="EMBL/GenBank/DDBJ databases">
        <authorList>
            <person name="Li W.-J."/>
            <person name="Deng Q.-Q."/>
        </authorList>
    </citation>
    <scope>NUCLEOTIDE SEQUENCE [LARGE SCALE GENOMIC DNA]</scope>
    <source>
        <strain evidence="2 3">SYSU M60028</strain>
    </source>
</reference>
<keyword evidence="3" id="KW-1185">Reference proteome</keyword>
<accession>A0ABT1LGZ4</accession>
<gene>
    <name evidence="2" type="ORF">NK718_17680</name>
</gene>
<name>A0ABT1LGZ4_9HYPH</name>
<sequence>MFLFTTPPSAPETRSQSPVLDAIRGGSERTGADFDYLMKTAQRESSLDPQARASTSSASGLFQFVEQTWLGLVKGTGAQHGLSGFAGAIAETRSGRYEVSDPATRAQILALRGDPAVASVMAGELTRRNEASLAAALGRAPTQGELYIAHVLGASGGADLIRRAAANPGASAAAAFPEAAQANRAIFFDKSGRPRGVGEVHSLLAGGVERLAVPAVAQLKSDPSTWLGATQAPLATAYVEQDGPAIHSLFRTEGRRGPLNETVRRLWGGAPAAAVAADPVRFFPRTASSAVVPAESPEDGARPASVPLPPERPRDLGRTHPGRSLGASRGPLDLTTFLQPKV</sequence>
<dbReference type="Gene3D" id="1.10.530.10">
    <property type="match status" value="1"/>
</dbReference>
<dbReference type="RefSeq" id="WP_254744996.1">
    <property type="nucleotide sequence ID" value="NZ_JANCLU010000020.1"/>
</dbReference>
<evidence type="ECO:0000256" key="1">
    <source>
        <dbReference type="SAM" id="MobiDB-lite"/>
    </source>
</evidence>
<proteinExistence type="predicted"/>